<name>A0ABV3IX28_9ACTN</name>
<gene>
    <name evidence="1" type="ORF">AB0L03_16010</name>
</gene>
<accession>A0ABV3IX28</accession>
<sequence length="113" mass="12262">MSVKKIFNGQGTVPSVLVSFDYACTSATQRLDVTATSFPPLPGGATYLKATKAQRDLRCDGERHTDFVEWVNYSLDRDVPARAVLSLYDNSGKLQVPVAEKTMKPGTGIPPLS</sequence>
<dbReference type="Proteomes" id="UP001552479">
    <property type="component" value="Unassembled WGS sequence"/>
</dbReference>
<comment type="caution">
    <text evidence="1">The sequence shown here is derived from an EMBL/GenBank/DDBJ whole genome shotgun (WGS) entry which is preliminary data.</text>
</comment>
<evidence type="ECO:0000313" key="1">
    <source>
        <dbReference type="EMBL" id="MEV4924326.1"/>
    </source>
</evidence>
<dbReference type="EMBL" id="JBFASG010000013">
    <property type="protein sequence ID" value="MEV4924326.1"/>
    <property type="molecule type" value="Genomic_DNA"/>
</dbReference>
<keyword evidence="2" id="KW-1185">Reference proteome</keyword>
<protein>
    <recommendedName>
        <fullName evidence="3">Lipoprotein</fullName>
    </recommendedName>
</protein>
<evidence type="ECO:0000313" key="2">
    <source>
        <dbReference type="Proteomes" id="UP001552479"/>
    </source>
</evidence>
<dbReference type="RefSeq" id="WP_366088350.1">
    <property type="nucleotide sequence ID" value="NZ_JBFASG010000013.1"/>
</dbReference>
<proteinExistence type="predicted"/>
<organism evidence="1 2">
    <name type="scientific">Streptomyces roseoverticillatus</name>
    <dbReference type="NCBI Taxonomy" id="66429"/>
    <lineage>
        <taxon>Bacteria</taxon>
        <taxon>Bacillati</taxon>
        <taxon>Actinomycetota</taxon>
        <taxon>Actinomycetes</taxon>
        <taxon>Kitasatosporales</taxon>
        <taxon>Streptomycetaceae</taxon>
        <taxon>Streptomyces</taxon>
    </lineage>
</organism>
<evidence type="ECO:0008006" key="3">
    <source>
        <dbReference type="Google" id="ProtNLM"/>
    </source>
</evidence>
<reference evidence="1 2" key="1">
    <citation type="submission" date="2024-06" db="EMBL/GenBank/DDBJ databases">
        <title>The Natural Products Discovery Center: Release of the First 8490 Sequenced Strains for Exploring Actinobacteria Biosynthetic Diversity.</title>
        <authorList>
            <person name="Kalkreuter E."/>
            <person name="Kautsar S.A."/>
            <person name="Yang D."/>
            <person name="Bader C.D."/>
            <person name="Teijaro C.N."/>
            <person name="Fluegel L."/>
            <person name="Davis C.M."/>
            <person name="Simpson J.R."/>
            <person name="Lauterbach L."/>
            <person name="Steele A.D."/>
            <person name="Gui C."/>
            <person name="Meng S."/>
            <person name="Li G."/>
            <person name="Viehrig K."/>
            <person name="Ye F."/>
            <person name="Su P."/>
            <person name="Kiefer A.F."/>
            <person name="Nichols A."/>
            <person name="Cepeda A.J."/>
            <person name="Yan W."/>
            <person name="Fan B."/>
            <person name="Jiang Y."/>
            <person name="Adhikari A."/>
            <person name="Zheng C.-J."/>
            <person name="Schuster L."/>
            <person name="Cowan T.M."/>
            <person name="Smanski M.J."/>
            <person name="Chevrette M.G."/>
            <person name="De Carvalho L.P.S."/>
            <person name="Shen B."/>
        </authorList>
    </citation>
    <scope>NUCLEOTIDE SEQUENCE [LARGE SCALE GENOMIC DNA]</scope>
    <source>
        <strain evidence="1 2">NPDC053791</strain>
    </source>
</reference>